<evidence type="ECO:0000313" key="2">
    <source>
        <dbReference type="EMBL" id="KAD5317437.1"/>
    </source>
</evidence>
<proteinExistence type="predicted"/>
<evidence type="ECO:0000256" key="1">
    <source>
        <dbReference type="SAM" id="MobiDB-lite"/>
    </source>
</evidence>
<feature type="compositionally biased region" description="Basic and acidic residues" evidence="1">
    <location>
        <begin position="124"/>
        <end position="138"/>
    </location>
</feature>
<comment type="caution">
    <text evidence="2">The sequence shown here is derived from an EMBL/GenBank/DDBJ whole genome shotgun (WGS) entry which is preliminary data.</text>
</comment>
<organism evidence="2 3">
    <name type="scientific">Mikania micrantha</name>
    <name type="common">bitter vine</name>
    <dbReference type="NCBI Taxonomy" id="192012"/>
    <lineage>
        <taxon>Eukaryota</taxon>
        <taxon>Viridiplantae</taxon>
        <taxon>Streptophyta</taxon>
        <taxon>Embryophyta</taxon>
        <taxon>Tracheophyta</taxon>
        <taxon>Spermatophyta</taxon>
        <taxon>Magnoliopsida</taxon>
        <taxon>eudicotyledons</taxon>
        <taxon>Gunneridae</taxon>
        <taxon>Pentapetalae</taxon>
        <taxon>asterids</taxon>
        <taxon>campanulids</taxon>
        <taxon>Asterales</taxon>
        <taxon>Asteraceae</taxon>
        <taxon>Asteroideae</taxon>
        <taxon>Heliantheae alliance</taxon>
        <taxon>Eupatorieae</taxon>
        <taxon>Mikania</taxon>
    </lineage>
</organism>
<reference evidence="2 3" key="1">
    <citation type="submission" date="2019-05" db="EMBL/GenBank/DDBJ databases">
        <title>Mikania micrantha, genome provides insights into the molecular mechanism of rapid growth.</title>
        <authorList>
            <person name="Liu B."/>
        </authorList>
    </citation>
    <scope>NUCLEOTIDE SEQUENCE [LARGE SCALE GENOMIC DNA]</scope>
    <source>
        <strain evidence="2">NLD-2019</strain>
        <tissue evidence="2">Leaf</tissue>
    </source>
</reference>
<keyword evidence="3" id="KW-1185">Reference proteome</keyword>
<evidence type="ECO:0000313" key="3">
    <source>
        <dbReference type="Proteomes" id="UP000326396"/>
    </source>
</evidence>
<accession>A0A5N6NUQ6</accession>
<dbReference type="AlphaFoldDB" id="A0A5N6NUQ6"/>
<dbReference type="Proteomes" id="UP000326396">
    <property type="component" value="Linkage Group LG17"/>
</dbReference>
<dbReference type="EMBL" id="SZYD01000009">
    <property type="protein sequence ID" value="KAD5317437.1"/>
    <property type="molecule type" value="Genomic_DNA"/>
</dbReference>
<sequence>MVFKSSCSKHGIQIKLFTSWYSNQVVHFMVFKTKDLIRGIKSRLFNSVLGDHNKGKRTHCFLSRMELAFKFVLKANCRDPSRYAKDPGEAHGGTRQVGGDFESRNPSRSLGEPRTSPLSSAWSFRREGRSAEPREKRGGAPVVVAGMMRGGSPVVVEADGGRSRWW</sequence>
<feature type="region of interest" description="Disordered" evidence="1">
    <location>
        <begin position="82"/>
        <end position="140"/>
    </location>
</feature>
<protein>
    <submittedName>
        <fullName evidence="2">Uncharacterized protein</fullName>
    </submittedName>
</protein>
<name>A0A5N6NUQ6_9ASTR</name>
<gene>
    <name evidence="2" type="ORF">E3N88_17383</name>
</gene>